<name>A0ABM9WAS3_9FIRM</name>
<proteinExistence type="predicted"/>
<dbReference type="EMBL" id="FCOW01000045">
    <property type="protein sequence ID" value="CVK21730.1"/>
    <property type="molecule type" value="Genomic_DNA"/>
</dbReference>
<accession>A0ABM9WAS3</accession>
<dbReference type="PANTHER" id="PTHR30404:SF0">
    <property type="entry name" value="N-ACETYLMURAMOYL-L-ALANINE AMIDASE AMIC"/>
    <property type="match status" value="1"/>
</dbReference>
<evidence type="ECO:0000313" key="3">
    <source>
        <dbReference type="EMBL" id="CVK21730.1"/>
    </source>
</evidence>
<evidence type="ECO:0000313" key="4">
    <source>
        <dbReference type="Proteomes" id="UP000245702"/>
    </source>
</evidence>
<dbReference type="SMART" id="SM00646">
    <property type="entry name" value="Ami_3"/>
    <property type="match status" value="1"/>
</dbReference>
<comment type="caution">
    <text evidence="3">The sequence shown here is derived from an EMBL/GenBank/DDBJ whole genome shotgun (WGS) entry which is preliminary data.</text>
</comment>
<reference evidence="3 4" key="1">
    <citation type="submission" date="2016-01" db="EMBL/GenBank/DDBJ databases">
        <authorList>
            <person name="Brown R."/>
        </authorList>
    </citation>
    <scope>NUCLEOTIDE SEQUENCE [LARGE SCALE GENOMIC DNA]</scope>
    <source>
        <strain evidence="3">Sporomusa sphaeroides DSM 2875</strain>
    </source>
</reference>
<keyword evidence="4" id="KW-1185">Reference proteome</keyword>
<evidence type="ECO:0000259" key="2">
    <source>
        <dbReference type="SMART" id="SM00646"/>
    </source>
</evidence>
<dbReference type="Proteomes" id="UP000245702">
    <property type="component" value="Unassembled WGS sequence"/>
</dbReference>
<dbReference type="InterPro" id="IPR050695">
    <property type="entry name" value="N-acetylmuramoyl_amidase_3"/>
</dbReference>
<organism evidence="3 4">
    <name type="scientific">Sporomusa sphaeroides DSM 2875</name>
    <dbReference type="NCBI Taxonomy" id="1337886"/>
    <lineage>
        <taxon>Bacteria</taxon>
        <taxon>Bacillati</taxon>
        <taxon>Bacillota</taxon>
        <taxon>Negativicutes</taxon>
        <taxon>Selenomonadales</taxon>
        <taxon>Sporomusaceae</taxon>
        <taxon>Sporomusa</taxon>
    </lineage>
</organism>
<dbReference type="Pfam" id="PF01520">
    <property type="entry name" value="Amidase_3"/>
    <property type="match status" value="1"/>
</dbReference>
<evidence type="ECO:0000256" key="1">
    <source>
        <dbReference type="ARBA" id="ARBA00022801"/>
    </source>
</evidence>
<dbReference type="InterPro" id="IPR002508">
    <property type="entry name" value="MurNAc-LAA_cat"/>
</dbReference>
<dbReference type="RefSeq" id="WP_075756314.1">
    <property type="nucleotide sequence ID" value="NZ_CP146991.1"/>
</dbReference>
<dbReference type="GO" id="GO:0008745">
    <property type="term" value="F:N-acetylmuramoyl-L-alanine amidase activity"/>
    <property type="evidence" value="ECO:0007669"/>
    <property type="project" value="UniProtKB-EC"/>
</dbReference>
<dbReference type="SUPFAM" id="SSF53187">
    <property type="entry name" value="Zn-dependent exopeptidases"/>
    <property type="match status" value="1"/>
</dbReference>
<keyword evidence="1 3" id="KW-0378">Hydrolase</keyword>
<sequence length="192" mass="20958">MAKSVIDPGHAGGRTDPGACNPITGLQEADVNLAVSKLVAHYLDTAGCLVRLTRTEKEQQETDSLQYRCDVANYWGADLFVSLHCNSATNPAAKGFEIYTTKGNTGADRIATCITNQVAATFPELQIRVDWSDGDVDKEENFYVLRYTNAPAVLVEMAFISNPEEAALLADPTWQDEMARAIARGVTDWLSK</sequence>
<dbReference type="EC" id="3.5.1.28" evidence="3"/>
<gene>
    <name evidence="3" type="primary">lytC_6</name>
    <name evidence="3" type="ORF">SSPH_04438</name>
</gene>
<dbReference type="CDD" id="cd02696">
    <property type="entry name" value="MurNAc-LAA"/>
    <property type="match status" value="1"/>
</dbReference>
<protein>
    <submittedName>
        <fullName evidence="3">N-acetylmuramoyl-L-alanine amidase LytC</fullName>
        <ecNumber evidence="3">3.5.1.28</ecNumber>
    </submittedName>
</protein>
<feature type="domain" description="MurNAc-LAA" evidence="2">
    <location>
        <begin position="69"/>
        <end position="187"/>
    </location>
</feature>
<dbReference type="PANTHER" id="PTHR30404">
    <property type="entry name" value="N-ACETYLMURAMOYL-L-ALANINE AMIDASE"/>
    <property type="match status" value="1"/>
</dbReference>
<dbReference type="Gene3D" id="3.40.630.40">
    <property type="entry name" value="Zn-dependent exopeptidases"/>
    <property type="match status" value="1"/>
</dbReference>